<evidence type="ECO:0000313" key="3">
    <source>
        <dbReference type="Proteomes" id="UP000053989"/>
    </source>
</evidence>
<dbReference type="AlphaFoldDB" id="A0A0C3EHT5"/>
<protein>
    <submittedName>
        <fullName evidence="2">Uncharacterized protein</fullName>
    </submittedName>
</protein>
<feature type="compositionally biased region" description="Polar residues" evidence="1">
    <location>
        <begin position="28"/>
        <end position="42"/>
    </location>
</feature>
<gene>
    <name evidence="2" type="ORF">SCLCIDRAFT_1210160</name>
</gene>
<keyword evidence="3" id="KW-1185">Reference proteome</keyword>
<feature type="compositionally biased region" description="Basic and acidic residues" evidence="1">
    <location>
        <begin position="10"/>
        <end position="20"/>
    </location>
</feature>
<feature type="region of interest" description="Disordered" evidence="1">
    <location>
        <begin position="1"/>
        <end position="52"/>
    </location>
</feature>
<name>A0A0C3EHT5_9AGAM</name>
<dbReference type="Proteomes" id="UP000053989">
    <property type="component" value="Unassembled WGS sequence"/>
</dbReference>
<reference evidence="2 3" key="1">
    <citation type="submission" date="2014-04" db="EMBL/GenBank/DDBJ databases">
        <authorList>
            <consortium name="DOE Joint Genome Institute"/>
            <person name="Kuo A."/>
            <person name="Kohler A."/>
            <person name="Nagy L.G."/>
            <person name="Floudas D."/>
            <person name="Copeland A."/>
            <person name="Barry K.W."/>
            <person name="Cichocki N."/>
            <person name="Veneault-Fourrey C."/>
            <person name="LaButti K."/>
            <person name="Lindquist E.A."/>
            <person name="Lipzen A."/>
            <person name="Lundell T."/>
            <person name="Morin E."/>
            <person name="Murat C."/>
            <person name="Sun H."/>
            <person name="Tunlid A."/>
            <person name="Henrissat B."/>
            <person name="Grigoriev I.V."/>
            <person name="Hibbett D.S."/>
            <person name="Martin F."/>
            <person name="Nordberg H.P."/>
            <person name="Cantor M.N."/>
            <person name="Hua S.X."/>
        </authorList>
    </citation>
    <scope>NUCLEOTIDE SEQUENCE [LARGE SCALE GENOMIC DNA]</scope>
    <source>
        <strain evidence="2 3">Foug A</strain>
    </source>
</reference>
<dbReference type="EMBL" id="KN822012">
    <property type="protein sequence ID" value="KIM67491.1"/>
    <property type="molecule type" value="Genomic_DNA"/>
</dbReference>
<reference evidence="3" key="2">
    <citation type="submission" date="2015-01" db="EMBL/GenBank/DDBJ databases">
        <title>Evolutionary Origins and Diversification of the Mycorrhizal Mutualists.</title>
        <authorList>
            <consortium name="DOE Joint Genome Institute"/>
            <consortium name="Mycorrhizal Genomics Consortium"/>
            <person name="Kohler A."/>
            <person name="Kuo A."/>
            <person name="Nagy L.G."/>
            <person name="Floudas D."/>
            <person name="Copeland A."/>
            <person name="Barry K.W."/>
            <person name="Cichocki N."/>
            <person name="Veneault-Fourrey C."/>
            <person name="LaButti K."/>
            <person name="Lindquist E.A."/>
            <person name="Lipzen A."/>
            <person name="Lundell T."/>
            <person name="Morin E."/>
            <person name="Murat C."/>
            <person name="Riley R."/>
            <person name="Ohm R."/>
            <person name="Sun H."/>
            <person name="Tunlid A."/>
            <person name="Henrissat B."/>
            <person name="Grigoriev I.V."/>
            <person name="Hibbett D.S."/>
            <person name="Martin F."/>
        </authorList>
    </citation>
    <scope>NUCLEOTIDE SEQUENCE [LARGE SCALE GENOMIC DNA]</scope>
    <source>
        <strain evidence="3">Foug A</strain>
    </source>
</reference>
<evidence type="ECO:0000313" key="2">
    <source>
        <dbReference type="EMBL" id="KIM67491.1"/>
    </source>
</evidence>
<proteinExistence type="predicted"/>
<dbReference type="HOGENOM" id="CLU_3088659_0_0_1"/>
<sequence>MSANKCTGRTSEENLTSRRDCHSKRSFPLSTHPDQAKQQAGQSKYPMLVSWT</sequence>
<organism evidence="2 3">
    <name type="scientific">Scleroderma citrinum Foug A</name>
    <dbReference type="NCBI Taxonomy" id="1036808"/>
    <lineage>
        <taxon>Eukaryota</taxon>
        <taxon>Fungi</taxon>
        <taxon>Dikarya</taxon>
        <taxon>Basidiomycota</taxon>
        <taxon>Agaricomycotina</taxon>
        <taxon>Agaricomycetes</taxon>
        <taxon>Agaricomycetidae</taxon>
        <taxon>Boletales</taxon>
        <taxon>Sclerodermatineae</taxon>
        <taxon>Sclerodermataceae</taxon>
        <taxon>Scleroderma</taxon>
    </lineage>
</organism>
<accession>A0A0C3EHT5</accession>
<dbReference type="InParanoid" id="A0A0C3EHT5"/>
<evidence type="ECO:0000256" key="1">
    <source>
        <dbReference type="SAM" id="MobiDB-lite"/>
    </source>
</evidence>